<sequence length="666" mass="76688">MLQDLPPELIGDIISYVRTRKTLPSLPVLLTQPQLDKPDLARIRLASKHLESLATPLLFGDITIHVDENDLVNIPIQRALNLSFGSDRNLLHFAKRITFTSQFRVNYTKRCLHHYRGIVEDESDDVWDSGSGDGDEKKVAAKQEDLTEEETRQNEETVRSSEICEKDEVEDDDSESIETRYPDDDLLEPYQLTETEQRDFAKYIPWEYDAENPAEITKIKNRLMAMLIRCREGSLTEFSWDLGICCPAAVLGDGGILPRRQKNMETVRIINDSRCYGHDYWLADFRKLKRLTWIPLTWRDDLDALAMGLEKFAHQLTLLELDIFEYERKGNRAYRPYYAKSQEERDRPNYFAWDILGLSANKTRCIFQSLDRLYLCGVPFDMAEMEMAHAFSWSTIRSLHLRFCRGWAEFLQQVLKCRQKINLRSLTLEPSPTLEVPGEEAETICSFLGAFTGLRELFLSTNEQYGTLNIWRAVLHHKATLKTFVHNQRVPADFWDPDWDGSEEAAPQLPFTLEEYDMMHTDPASNPLFELNLEFLGLTVLPADLKYMLSPLTNKHTLQLLHIRQAGGYSDQYGSWGVNHCNGRPEASPGLVDFGNWVFGPDGIASLKGLAFGDFSYGNRHIHDRYLTMIELTNPPLDVKFAEALAACPQDELNSSDSFPWRLEYE</sequence>
<feature type="region of interest" description="Disordered" evidence="1">
    <location>
        <begin position="123"/>
        <end position="180"/>
    </location>
</feature>
<dbReference type="GeneID" id="98160049"/>
<comment type="caution">
    <text evidence="2">The sequence shown here is derived from an EMBL/GenBank/DDBJ whole genome shotgun (WGS) entry which is preliminary data.</text>
</comment>
<proteinExistence type="predicted"/>
<dbReference type="Proteomes" id="UP001610444">
    <property type="component" value="Unassembled WGS sequence"/>
</dbReference>
<dbReference type="SUPFAM" id="SSF52047">
    <property type="entry name" value="RNI-like"/>
    <property type="match status" value="1"/>
</dbReference>
<feature type="compositionally biased region" description="Basic and acidic residues" evidence="1">
    <location>
        <begin position="134"/>
        <end position="166"/>
    </location>
</feature>
<feature type="compositionally biased region" description="Acidic residues" evidence="1">
    <location>
        <begin position="167"/>
        <end position="176"/>
    </location>
</feature>
<evidence type="ECO:0000313" key="3">
    <source>
        <dbReference type="Proteomes" id="UP001610444"/>
    </source>
</evidence>
<evidence type="ECO:0000313" key="2">
    <source>
        <dbReference type="EMBL" id="KAL2855765.1"/>
    </source>
</evidence>
<gene>
    <name evidence="2" type="ORF">BJX68DRAFT_264113</name>
</gene>
<dbReference type="EMBL" id="JBFXLR010000009">
    <property type="protein sequence ID" value="KAL2855765.1"/>
    <property type="molecule type" value="Genomic_DNA"/>
</dbReference>
<dbReference type="RefSeq" id="XP_070902172.1">
    <property type="nucleotide sequence ID" value="XM_071044885.1"/>
</dbReference>
<evidence type="ECO:0000256" key="1">
    <source>
        <dbReference type="SAM" id="MobiDB-lite"/>
    </source>
</evidence>
<protein>
    <recommendedName>
        <fullName evidence="4">F-box domain-containing protein</fullName>
    </recommendedName>
</protein>
<evidence type="ECO:0008006" key="4">
    <source>
        <dbReference type="Google" id="ProtNLM"/>
    </source>
</evidence>
<keyword evidence="3" id="KW-1185">Reference proteome</keyword>
<organism evidence="2 3">
    <name type="scientific">Aspergillus pseudodeflectus</name>
    <dbReference type="NCBI Taxonomy" id="176178"/>
    <lineage>
        <taxon>Eukaryota</taxon>
        <taxon>Fungi</taxon>
        <taxon>Dikarya</taxon>
        <taxon>Ascomycota</taxon>
        <taxon>Pezizomycotina</taxon>
        <taxon>Eurotiomycetes</taxon>
        <taxon>Eurotiomycetidae</taxon>
        <taxon>Eurotiales</taxon>
        <taxon>Aspergillaceae</taxon>
        <taxon>Aspergillus</taxon>
        <taxon>Aspergillus subgen. Nidulantes</taxon>
    </lineage>
</organism>
<name>A0ABR4KU11_9EURO</name>
<accession>A0ABR4KU11</accession>
<reference evidence="2 3" key="1">
    <citation type="submission" date="2024-07" db="EMBL/GenBank/DDBJ databases">
        <title>Section-level genome sequencing and comparative genomics of Aspergillus sections Usti and Cavernicolus.</title>
        <authorList>
            <consortium name="Lawrence Berkeley National Laboratory"/>
            <person name="Nybo J.L."/>
            <person name="Vesth T.C."/>
            <person name="Theobald S."/>
            <person name="Frisvad J.C."/>
            <person name="Larsen T.O."/>
            <person name="Kjaerboelling I."/>
            <person name="Rothschild-Mancinelli K."/>
            <person name="Lyhne E.K."/>
            <person name="Kogle M.E."/>
            <person name="Barry K."/>
            <person name="Clum A."/>
            <person name="Na H."/>
            <person name="Ledsgaard L."/>
            <person name="Lin J."/>
            <person name="Lipzen A."/>
            <person name="Kuo A."/>
            <person name="Riley R."/>
            <person name="Mondo S."/>
            <person name="LaButti K."/>
            <person name="Haridas S."/>
            <person name="Pangalinan J."/>
            <person name="Salamov A.A."/>
            <person name="Simmons B.A."/>
            <person name="Magnuson J.K."/>
            <person name="Chen J."/>
            <person name="Drula E."/>
            <person name="Henrissat B."/>
            <person name="Wiebenga A."/>
            <person name="Lubbers R.J."/>
            <person name="Gomes A.C."/>
            <person name="Macurrencykelacurrency M.R."/>
            <person name="Stajich J."/>
            <person name="Grigoriev I.V."/>
            <person name="Mortensen U.H."/>
            <person name="De vries R.P."/>
            <person name="Baker S.E."/>
            <person name="Andersen M.R."/>
        </authorList>
    </citation>
    <scope>NUCLEOTIDE SEQUENCE [LARGE SCALE GENOMIC DNA]</scope>
    <source>
        <strain evidence="2 3">CBS 756.74</strain>
    </source>
</reference>